<proteinExistence type="predicted"/>
<reference evidence="1 2" key="1">
    <citation type="journal article" date="2019" name="Genome Biol. Evol.">
        <title>Whole-Genome Sequencing of the Giant Devil Catfish, Bagarius yarrelli.</title>
        <authorList>
            <person name="Jiang W."/>
            <person name="Lv Y."/>
            <person name="Cheng L."/>
            <person name="Yang K."/>
            <person name="Chao B."/>
            <person name="Wang X."/>
            <person name="Li Y."/>
            <person name="Pan X."/>
            <person name="You X."/>
            <person name="Zhang Y."/>
            <person name="Yang J."/>
            <person name="Li J."/>
            <person name="Zhang X."/>
            <person name="Liu S."/>
            <person name="Sun C."/>
            <person name="Yang J."/>
            <person name="Shi Q."/>
        </authorList>
    </citation>
    <scope>NUCLEOTIDE SEQUENCE [LARGE SCALE GENOMIC DNA]</scope>
    <source>
        <strain evidence="1">JWS20170419001</strain>
        <tissue evidence="1">Muscle</tissue>
    </source>
</reference>
<gene>
    <name evidence="1" type="ORF">Baya_6476</name>
</gene>
<comment type="caution">
    <text evidence="1">The sequence shown here is derived from an EMBL/GenBank/DDBJ whole genome shotgun (WGS) entry which is preliminary data.</text>
</comment>
<dbReference type="Proteomes" id="UP000319801">
    <property type="component" value="Unassembled WGS sequence"/>
</dbReference>
<name>A0A556U0D5_BAGYA</name>
<evidence type="ECO:0000313" key="2">
    <source>
        <dbReference type="Proteomes" id="UP000319801"/>
    </source>
</evidence>
<sequence length="140" mass="15848">MRMVCESLGRDEEQRPCCLAQVVLMCHSCDKGLRWFPDELLSYELSALYADGQIRAKRSSRVYVYPVLPARPQHPAHIRSSGFLPTSCKSPPCEGATQLYGWRKFSAEGSIPFEIKPHILCTNLDMPENFTSPPARMKES</sequence>
<dbReference type="OrthoDB" id="10386526at2759"/>
<dbReference type="EMBL" id="VCAZ01000034">
    <property type="protein sequence ID" value="TSL61205.1"/>
    <property type="molecule type" value="Genomic_DNA"/>
</dbReference>
<keyword evidence="2" id="KW-1185">Reference proteome</keyword>
<accession>A0A556U0D5</accession>
<dbReference type="AlphaFoldDB" id="A0A556U0D5"/>
<organism evidence="1 2">
    <name type="scientific">Bagarius yarrelli</name>
    <name type="common">Goonch</name>
    <name type="synonym">Bagrus yarrelli</name>
    <dbReference type="NCBI Taxonomy" id="175774"/>
    <lineage>
        <taxon>Eukaryota</taxon>
        <taxon>Metazoa</taxon>
        <taxon>Chordata</taxon>
        <taxon>Craniata</taxon>
        <taxon>Vertebrata</taxon>
        <taxon>Euteleostomi</taxon>
        <taxon>Actinopterygii</taxon>
        <taxon>Neopterygii</taxon>
        <taxon>Teleostei</taxon>
        <taxon>Ostariophysi</taxon>
        <taxon>Siluriformes</taxon>
        <taxon>Sisoridae</taxon>
        <taxon>Sisorinae</taxon>
        <taxon>Bagarius</taxon>
    </lineage>
</organism>
<evidence type="ECO:0000313" key="1">
    <source>
        <dbReference type="EMBL" id="TSL61205.1"/>
    </source>
</evidence>
<protein>
    <submittedName>
        <fullName evidence="1">Uncharacterized protein</fullName>
    </submittedName>
</protein>